<reference evidence="3" key="1">
    <citation type="submission" date="2016-06" db="EMBL/GenBank/DDBJ databases">
        <authorList>
            <person name="Sutton G."/>
            <person name="Brinkac L."/>
            <person name="Sanka R."/>
            <person name="Adams M."/>
            <person name="Lau E."/>
            <person name="Mehaffy C."/>
            <person name="Tameris M."/>
            <person name="Hatherill M."/>
            <person name="Hanekom W."/>
            <person name="Mahomed H."/>
            <person name="Mcshane H."/>
        </authorList>
    </citation>
    <scope>NUCLEOTIDE SEQUENCE [LARGE SCALE GENOMIC DNA]</scope>
    <source>
        <strain evidence="3">852002-10433_SCH5171157</strain>
    </source>
</reference>
<dbReference type="RefSeq" id="WP_064885522.1">
    <property type="nucleotide sequence ID" value="NZ_LZSY01000131.1"/>
</dbReference>
<evidence type="ECO:0000259" key="1">
    <source>
        <dbReference type="Pfam" id="PF00144"/>
    </source>
</evidence>
<name>A0A1A0VTI2_MYCPR</name>
<dbReference type="PANTHER" id="PTHR43319">
    <property type="entry name" value="BETA-LACTAMASE-RELATED"/>
    <property type="match status" value="1"/>
</dbReference>
<dbReference type="PANTHER" id="PTHR43319:SF3">
    <property type="entry name" value="BETA-LACTAMASE-RELATED DOMAIN-CONTAINING PROTEIN"/>
    <property type="match status" value="1"/>
</dbReference>
<dbReference type="Gene3D" id="3.40.710.10">
    <property type="entry name" value="DD-peptidase/beta-lactamase superfamily"/>
    <property type="match status" value="1"/>
</dbReference>
<dbReference type="Proteomes" id="UP000094008">
    <property type="component" value="Unassembled WGS sequence"/>
</dbReference>
<evidence type="ECO:0000313" key="3">
    <source>
        <dbReference type="Proteomes" id="UP000094008"/>
    </source>
</evidence>
<protein>
    <submittedName>
        <fullName evidence="2">Esterase</fullName>
    </submittedName>
</protein>
<dbReference type="InterPro" id="IPR001466">
    <property type="entry name" value="Beta-lactam-related"/>
</dbReference>
<dbReference type="InterPro" id="IPR012338">
    <property type="entry name" value="Beta-lactam/transpept-like"/>
</dbReference>
<proteinExistence type="predicted"/>
<gene>
    <name evidence="2" type="ORF">A5779_02735</name>
</gene>
<organism evidence="2 3">
    <name type="scientific">Mycolicibacterium peregrinum</name>
    <name type="common">Mycobacterium peregrinum</name>
    <dbReference type="NCBI Taxonomy" id="43304"/>
    <lineage>
        <taxon>Bacteria</taxon>
        <taxon>Bacillati</taxon>
        <taxon>Actinomycetota</taxon>
        <taxon>Actinomycetes</taxon>
        <taxon>Mycobacteriales</taxon>
        <taxon>Mycobacteriaceae</taxon>
        <taxon>Mycolicibacterium</taxon>
    </lineage>
</organism>
<comment type="caution">
    <text evidence="2">The sequence shown here is derived from an EMBL/GenBank/DDBJ whole genome shotgun (WGS) entry which is preliminary data.</text>
</comment>
<feature type="non-terminal residue" evidence="2">
    <location>
        <position position="320"/>
    </location>
</feature>
<dbReference type="AlphaFoldDB" id="A0A1A0VTI2"/>
<sequence>MPVVSGWVANGFESVRDAFEANFAGGAEIGAALSVYRDDQPIVDLWAGTADPQTGRPWERDTLQIVYSTTKAATAACALVLVERAELDLDAPVATYWPEFAAAGKQSLPIRWLLTHQAGLAALDHPVSRDHALAWTPMVDALAAQRPLWEPGAQHGYHALTFGFLIGEVVRRVTGRSLGRFFHDEIAQPLGLDFHIGLPRTDLSRVSRLVLPPADFDSSHQPSLDDLPEPFRDLAAAFSDPTSLTRRAYGCVEPAFDHNDPAEQVAELPSTNGICTARGLARFYAALIGTVDDHRILNPATLKAATTAHTKGPDLVTRLP</sequence>
<evidence type="ECO:0000313" key="2">
    <source>
        <dbReference type="EMBL" id="OBB86590.1"/>
    </source>
</evidence>
<dbReference type="EMBL" id="LZSY01000131">
    <property type="protein sequence ID" value="OBB86590.1"/>
    <property type="molecule type" value="Genomic_DNA"/>
</dbReference>
<accession>A0A1A0VTI2</accession>
<dbReference type="InterPro" id="IPR052907">
    <property type="entry name" value="Beta-lactamase/esterase"/>
</dbReference>
<dbReference type="OrthoDB" id="9809635at2"/>
<feature type="domain" description="Beta-lactamase-related" evidence="1">
    <location>
        <begin position="19"/>
        <end position="315"/>
    </location>
</feature>
<dbReference type="Pfam" id="PF00144">
    <property type="entry name" value="Beta-lactamase"/>
    <property type="match status" value="1"/>
</dbReference>
<dbReference type="SUPFAM" id="SSF56601">
    <property type="entry name" value="beta-lactamase/transpeptidase-like"/>
    <property type="match status" value="1"/>
</dbReference>